<dbReference type="EMBL" id="JAQGEF010000014">
    <property type="protein sequence ID" value="MDA3615570.1"/>
    <property type="molecule type" value="Genomic_DNA"/>
</dbReference>
<dbReference type="InterPro" id="IPR006073">
    <property type="entry name" value="GTP-bd"/>
</dbReference>
<dbReference type="CDD" id="cd01876">
    <property type="entry name" value="YihA_EngB"/>
    <property type="match status" value="1"/>
</dbReference>
<protein>
    <recommendedName>
        <fullName evidence="10">Probable GTP-binding protein EngB</fullName>
    </recommendedName>
</protein>
<evidence type="ECO:0000256" key="9">
    <source>
        <dbReference type="ARBA" id="ARBA00023306"/>
    </source>
</evidence>
<dbReference type="HAMAP" id="MF_00321">
    <property type="entry name" value="GTPase_EngB"/>
    <property type="match status" value="1"/>
</dbReference>
<keyword evidence="13" id="KW-1185">Reference proteome</keyword>
<dbReference type="Gene3D" id="3.40.50.300">
    <property type="entry name" value="P-loop containing nucleotide triphosphate hydrolases"/>
    <property type="match status" value="1"/>
</dbReference>
<keyword evidence="6" id="KW-0460">Magnesium</keyword>
<keyword evidence="4" id="KW-0479">Metal-binding</keyword>
<comment type="cofactor">
    <cofactor evidence="1">
        <name>Mg(2+)</name>
        <dbReference type="ChEBI" id="CHEBI:18420"/>
    </cofactor>
</comment>
<dbReference type="PANTHER" id="PTHR11649:SF13">
    <property type="entry name" value="ENGB-TYPE G DOMAIN-CONTAINING PROTEIN"/>
    <property type="match status" value="1"/>
</dbReference>
<dbReference type="InterPro" id="IPR030393">
    <property type="entry name" value="G_ENGB_dom"/>
</dbReference>
<comment type="similarity">
    <text evidence="2 10">Belongs to the TRAFAC class TrmE-Era-EngA-EngB-Septin-like GTPase superfamily. EngB GTPase family.</text>
</comment>
<proteinExistence type="inferred from homology"/>
<evidence type="ECO:0000256" key="7">
    <source>
        <dbReference type="ARBA" id="ARBA00023134"/>
    </source>
</evidence>
<keyword evidence="9 10" id="KW-0131">Cell cycle</keyword>
<dbReference type="InterPro" id="IPR005225">
    <property type="entry name" value="Small_GTP-bd"/>
</dbReference>
<name>A0ABT4ULD2_9BACT</name>
<evidence type="ECO:0000256" key="1">
    <source>
        <dbReference type="ARBA" id="ARBA00001946"/>
    </source>
</evidence>
<dbReference type="Proteomes" id="UP001210231">
    <property type="component" value="Unassembled WGS sequence"/>
</dbReference>
<gene>
    <name evidence="12" type="primary">yihA</name>
    <name evidence="10" type="synonym">engB</name>
    <name evidence="12" type="ORF">O3P16_12185</name>
</gene>
<evidence type="ECO:0000313" key="13">
    <source>
        <dbReference type="Proteomes" id="UP001210231"/>
    </source>
</evidence>
<evidence type="ECO:0000256" key="8">
    <source>
        <dbReference type="ARBA" id="ARBA00023210"/>
    </source>
</evidence>
<dbReference type="SUPFAM" id="SSF52540">
    <property type="entry name" value="P-loop containing nucleoside triphosphate hydrolases"/>
    <property type="match status" value="1"/>
</dbReference>
<dbReference type="RefSeq" id="WP_407031897.1">
    <property type="nucleotide sequence ID" value="NZ_JAQGEF010000014.1"/>
</dbReference>
<evidence type="ECO:0000256" key="3">
    <source>
        <dbReference type="ARBA" id="ARBA00022618"/>
    </source>
</evidence>
<evidence type="ECO:0000256" key="10">
    <source>
        <dbReference type="HAMAP-Rule" id="MF_00321"/>
    </source>
</evidence>
<dbReference type="PROSITE" id="PS51706">
    <property type="entry name" value="G_ENGB"/>
    <property type="match status" value="1"/>
</dbReference>
<accession>A0ABT4ULD2</accession>
<evidence type="ECO:0000256" key="6">
    <source>
        <dbReference type="ARBA" id="ARBA00022842"/>
    </source>
</evidence>
<dbReference type="Pfam" id="PF01926">
    <property type="entry name" value="MMR_HSR1"/>
    <property type="match status" value="1"/>
</dbReference>
<dbReference type="NCBIfam" id="TIGR00231">
    <property type="entry name" value="small_GTP"/>
    <property type="match status" value="1"/>
</dbReference>
<sequence>MEITKAAYLLSSPSFDKCPKPDRGEFAFIGRSNVGKSSLINMLCNNASLAKTSASPGKTQMINHFEIVSKSKKVKEPFKWFLVDLPGYGYAKVSQSSRRKWEQMIEGYLRKRENLVSVFVLVDARHQPQKIDLEFMQQLGDWEVPFAVIFTKADKEKPGVVKRNVEAMTELMREHWQFLPPFFVTSSTKKDGKQDVLEYLERCLTEEPEN</sequence>
<organism evidence="12 13">
    <name type="scientific">Polluticaenibacter yanchengensis</name>
    <dbReference type="NCBI Taxonomy" id="3014562"/>
    <lineage>
        <taxon>Bacteria</taxon>
        <taxon>Pseudomonadati</taxon>
        <taxon>Bacteroidota</taxon>
        <taxon>Chitinophagia</taxon>
        <taxon>Chitinophagales</taxon>
        <taxon>Chitinophagaceae</taxon>
        <taxon>Polluticaenibacter</taxon>
    </lineage>
</organism>
<dbReference type="InterPro" id="IPR027417">
    <property type="entry name" value="P-loop_NTPase"/>
</dbReference>
<evidence type="ECO:0000256" key="2">
    <source>
        <dbReference type="ARBA" id="ARBA00009638"/>
    </source>
</evidence>
<evidence type="ECO:0000256" key="5">
    <source>
        <dbReference type="ARBA" id="ARBA00022741"/>
    </source>
</evidence>
<dbReference type="NCBIfam" id="TIGR03598">
    <property type="entry name" value="GTPase_YsxC"/>
    <property type="match status" value="1"/>
</dbReference>
<comment type="function">
    <text evidence="10">Necessary for normal cell division and for the maintenance of normal septation.</text>
</comment>
<reference evidence="12 13" key="1">
    <citation type="submission" date="2022-12" db="EMBL/GenBank/DDBJ databases">
        <title>Chitinophagaceae gen. sp. nov., a new member of the family Chitinophagaceae, isolated from soil in a chemical factory.</title>
        <authorList>
            <person name="Ke Z."/>
        </authorList>
    </citation>
    <scope>NUCLEOTIDE SEQUENCE [LARGE SCALE GENOMIC DNA]</scope>
    <source>
        <strain evidence="12 13">LY-5</strain>
    </source>
</reference>
<evidence type="ECO:0000313" key="12">
    <source>
        <dbReference type="EMBL" id="MDA3615570.1"/>
    </source>
</evidence>
<comment type="caution">
    <text evidence="12">The sequence shown here is derived from an EMBL/GenBank/DDBJ whole genome shotgun (WGS) entry which is preliminary data.</text>
</comment>
<keyword evidence="3 10" id="KW-0132">Cell division</keyword>
<evidence type="ECO:0000256" key="4">
    <source>
        <dbReference type="ARBA" id="ARBA00022723"/>
    </source>
</evidence>
<keyword evidence="7 10" id="KW-0342">GTP-binding</keyword>
<dbReference type="InterPro" id="IPR019987">
    <property type="entry name" value="GTP-bd_ribosome_bio_YsxC"/>
</dbReference>
<keyword evidence="8 10" id="KW-0717">Septation</keyword>
<evidence type="ECO:0000259" key="11">
    <source>
        <dbReference type="PROSITE" id="PS51706"/>
    </source>
</evidence>
<dbReference type="PANTHER" id="PTHR11649">
    <property type="entry name" value="MSS1/TRME-RELATED GTP-BINDING PROTEIN"/>
    <property type="match status" value="1"/>
</dbReference>
<feature type="domain" description="EngB-type G" evidence="11">
    <location>
        <begin position="22"/>
        <end position="206"/>
    </location>
</feature>
<keyword evidence="5 10" id="KW-0547">Nucleotide-binding</keyword>